<dbReference type="InterPro" id="IPR015424">
    <property type="entry name" value="PyrdxlP-dep_Trfase"/>
</dbReference>
<reference evidence="5" key="1">
    <citation type="submission" date="2009-01" db="EMBL/GenBank/DDBJ databases">
        <title>The Genome Sequence of Brucella pinnipedialis M292/94/1.</title>
        <authorList>
            <consortium name="The Broad Institute Genome Sequencing Platform"/>
            <person name="Ward D."/>
            <person name="Young S.K."/>
            <person name="Kodira C.D."/>
            <person name="Zeng Q."/>
            <person name="Koehrsen M."/>
            <person name="Alvarado L."/>
            <person name="Berlin A."/>
            <person name="Borenstein D."/>
            <person name="Chen Z."/>
            <person name="Engels R."/>
            <person name="Freedman E."/>
            <person name="Gellesch M."/>
            <person name="Goldberg J."/>
            <person name="Griggs A."/>
            <person name="Gujja S."/>
            <person name="Heiman D."/>
            <person name="Hepburn T."/>
            <person name="Howarth C."/>
            <person name="Jen D."/>
            <person name="Larson L."/>
            <person name="Lewis B."/>
            <person name="Mehta T."/>
            <person name="Park D."/>
            <person name="Pearson M."/>
            <person name="Roberts A."/>
            <person name="Saif S."/>
            <person name="Shea T."/>
            <person name="Shenoy N."/>
            <person name="Sisk P."/>
            <person name="Stolte C."/>
            <person name="Sykes S."/>
            <person name="Walk T."/>
            <person name="White J."/>
            <person name="Yandava C."/>
            <person name="Whatmore A.M."/>
            <person name="Perrett L.L."/>
            <person name="O'Callaghan D."/>
            <person name="Nusbaum C."/>
            <person name="Galagan J."/>
            <person name="Birren B."/>
        </authorList>
    </citation>
    <scope>NUCLEOTIDE SEQUENCE [LARGE SCALE GENOMIC DNA]</scope>
    <source>
        <strain evidence="5">M292/94/1</strain>
    </source>
</reference>
<dbReference type="Proteomes" id="UP000004659">
    <property type="component" value="Unassembled WGS sequence"/>
</dbReference>
<evidence type="ECO:0000256" key="1">
    <source>
        <dbReference type="ARBA" id="ARBA00001933"/>
    </source>
</evidence>
<dbReference type="GO" id="GO:0030170">
    <property type="term" value="F:pyridoxal phosphate binding"/>
    <property type="evidence" value="ECO:0007669"/>
    <property type="project" value="InterPro"/>
</dbReference>
<dbReference type="SUPFAM" id="SSF53383">
    <property type="entry name" value="PLP-dependent transferases"/>
    <property type="match status" value="1"/>
</dbReference>
<dbReference type="PANTHER" id="PTHR13693">
    <property type="entry name" value="CLASS II AMINOTRANSFERASE/8-AMINO-7-OXONONANOATE SYNTHASE"/>
    <property type="match status" value="1"/>
</dbReference>
<organism evidence="5">
    <name type="scientific">Brucella pinnipedialis M292/94/1</name>
    <dbReference type="NCBI Taxonomy" id="520462"/>
    <lineage>
        <taxon>Bacteria</taxon>
        <taxon>Pseudomonadati</taxon>
        <taxon>Pseudomonadota</taxon>
        <taxon>Alphaproteobacteria</taxon>
        <taxon>Hyphomicrobiales</taxon>
        <taxon>Brucellaceae</taxon>
        <taxon>Brucella/Ochrobactrum group</taxon>
        <taxon>Brucella</taxon>
    </lineage>
</organism>
<dbReference type="GO" id="GO:0008710">
    <property type="term" value="F:8-amino-7-oxononanoate synthase activity"/>
    <property type="evidence" value="ECO:0007669"/>
    <property type="project" value="TreeGrafter"/>
</dbReference>
<sequence>MKLDTYLTRLENLERKGRRRNLALADGLDFSSNDYLGLATHPGIKAAVEAALQRGVPLGATGSRLLRGNHAEHEALEAEAAAHFSAPRMIYFGSGYMANLAALSTLPQPGDLIVYDELIHASAHAGIRAGRAEAVGARHNDAQAFEDRIRAWRENGGRGTPWIVVESIYSMDGDQAPLKALHAIATRYDGVLYIDEAHATGVYGANGGGFAATLGDAENIVTLHTCGKALGGSGALLGAHATLCDYLVNRASGFIFTTAPSPLQAAALREALRILRDQPERRARLFSRISHANERIATALGQPVSGTQIIPIIVGDNERAVRLAAQMQAQGFDIRAIRPPTVPHGTARLRISITLNVGLADIDRMVETLSYATFREAA</sequence>
<keyword evidence="2" id="KW-0808">Transferase</keyword>
<dbReference type="PANTHER" id="PTHR13693:SF100">
    <property type="entry name" value="8-AMINO-7-OXONONANOATE SYNTHASE"/>
    <property type="match status" value="1"/>
</dbReference>
<dbReference type="Gene3D" id="3.40.640.10">
    <property type="entry name" value="Type I PLP-dependent aspartate aminotransferase-like (Major domain)"/>
    <property type="match status" value="1"/>
</dbReference>
<dbReference type="EMBL" id="EQ999534">
    <property type="protein sequence ID" value="EEZ29132.1"/>
    <property type="molecule type" value="Genomic_DNA"/>
</dbReference>
<dbReference type="Pfam" id="PF00155">
    <property type="entry name" value="Aminotran_1_2"/>
    <property type="match status" value="1"/>
</dbReference>
<feature type="domain" description="Aminotransferase class I/classII large" evidence="4">
    <location>
        <begin position="26"/>
        <end position="367"/>
    </location>
</feature>
<protein>
    <submittedName>
        <fullName evidence="5">8-amino-7-oxononanoate synthase</fullName>
    </submittedName>
</protein>
<dbReference type="InterPro" id="IPR015422">
    <property type="entry name" value="PyrdxlP-dep_Trfase_small"/>
</dbReference>
<dbReference type="GO" id="GO:0009102">
    <property type="term" value="P:biotin biosynthetic process"/>
    <property type="evidence" value="ECO:0007669"/>
    <property type="project" value="TreeGrafter"/>
</dbReference>
<evidence type="ECO:0000256" key="2">
    <source>
        <dbReference type="ARBA" id="ARBA00022679"/>
    </source>
</evidence>
<dbReference type="InterPro" id="IPR015421">
    <property type="entry name" value="PyrdxlP-dep_Trfase_major"/>
</dbReference>
<dbReference type="Gene3D" id="3.90.1150.10">
    <property type="entry name" value="Aspartate Aminotransferase, domain 1"/>
    <property type="match status" value="1"/>
</dbReference>
<keyword evidence="3" id="KW-0663">Pyridoxal phosphate</keyword>
<evidence type="ECO:0000313" key="5">
    <source>
        <dbReference type="EMBL" id="EEZ29132.1"/>
    </source>
</evidence>
<dbReference type="HOGENOM" id="CLU_015846_11_2_5"/>
<evidence type="ECO:0000256" key="3">
    <source>
        <dbReference type="ARBA" id="ARBA00022898"/>
    </source>
</evidence>
<name>A0A0E1X7F1_9HYPH</name>
<dbReference type="GeneID" id="55592173"/>
<dbReference type="InterPro" id="IPR004839">
    <property type="entry name" value="Aminotransferase_I/II_large"/>
</dbReference>
<dbReference type="AlphaFoldDB" id="A0A0E1X7F1"/>
<dbReference type="RefSeq" id="WP_004681847.1">
    <property type="nucleotide sequence ID" value="NZ_EQ999534.1"/>
</dbReference>
<dbReference type="InterPro" id="IPR050087">
    <property type="entry name" value="AON_synthase_class-II"/>
</dbReference>
<comment type="cofactor">
    <cofactor evidence="1">
        <name>pyridoxal 5'-phosphate</name>
        <dbReference type="ChEBI" id="CHEBI:597326"/>
    </cofactor>
</comment>
<accession>A0A0E1X7F1</accession>
<proteinExistence type="predicted"/>
<gene>
    <name evidence="5" type="ORF">BALG_02485</name>
</gene>
<evidence type="ECO:0000259" key="4">
    <source>
        <dbReference type="Pfam" id="PF00155"/>
    </source>
</evidence>